<evidence type="ECO:0008006" key="4">
    <source>
        <dbReference type="Google" id="ProtNLM"/>
    </source>
</evidence>
<dbReference type="AlphaFoldDB" id="A0A6B3LHL6"/>
<dbReference type="RefSeq" id="WP_163910670.1">
    <property type="nucleotide sequence ID" value="NZ_JAAGWD010000001.1"/>
</dbReference>
<evidence type="ECO:0000313" key="3">
    <source>
        <dbReference type="Proteomes" id="UP000474777"/>
    </source>
</evidence>
<dbReference type="Pfam" id="PF02585">
    <property type="entry name" value="PIG-L"/>
    <property type="match status" value="1"/>
</dbReference>
<dbReference type="PANTHER" id="PTHR12993:SF11">
    <property type="entry name" value="N-ACETYLGLUCOSAMINYL-PHOSPHATIDYLINOSITOL DE-N-ACETYLASE"/>
    <property type="match status" value="1"/>
</dbReference>
<dbReference type="EMBL" id="JAAGWD010000001">
    <property type="protein sequence ID" value="NEM96069.1"/>
    <property type="molecule type" value="Genomic_DNA"/>
</dbReference>
<dbReference type="PROSITE" id="PS51257">
    <property type="entry name" value="PROKAR_LIPOPROTEIN"/>
    <property type="match status" value="1"/>
</dbReference>
<gene>
    <name evidence="2" type="ORF">GXP69_00045</name>
</gene>
<keyword evidence="1" id="KW-0732">Signal</keyword>
<accession>A0A6B3LHL6</accession>
<protein>
    <recommendedName>
        <fullName evidence="4">PIG-L family deacetylase</fullName>
    </recommendedName>
</protein>
<dbReference type="InterPro" id="IPR024078">
    <property type="entry name" value="LmbE-like_dom_sf"/>
</dbReference>
<reference evidence="2 3" key="1">
    <citation type="submission" date="2020-02" db="EMBL/GenBank/DDBJ databases">
        <authorList>
            <person name="Kim M.K."/>
        </authorList>
    </citation>
    <scope>NUCLEOTIDE SEQUENCE [LARGE SCALE GENOMIC DNA]</scope>
    <source>
        <strain evidence="2 3">BT327</strain>
    </source>
</reference>
<dbReference type="GO" id="GO:0016811">
    <property type="term" value="F:hydrolase activity, acting on carbon-nitrogen (but not peptide) bonds, in linear amides"/>
    <property type="evidence" value="ECO:0007669"/>
    <property type="project" value="TreeGrafter"/>
</dbReference>
<feature type="signal peptide" evidence="1">
    <location>
        <begin position="1"/>
        <end position="22"/>
    </location>
</feature>
<name>A0A6B3LHL6_9BACT</name>
<dbReference type="Proteomes" id="UP000474777">
    <property type="component" value="Unassembled WGS sequence"/>
</dbReference>
<comment type="caution">
    <text evidence="2">The sequence shown here is derived from an EMBL/GenBank/DDBJ whole genome shotgun (WGS) entry which is preliminary data.</text>
</comment>
<keyword evidence="3" id="KW-1185">Reference proteome</keyword>
<sequence>MRKLLALACLVALYSCSGPSEADLTALAPTETFPDDTFLETATQKRALIVTAHDDDLVGMSGTIAKLQENGWDIKQITFTSESSERDSALVQAAQLIMDDVEFIWKAHDQRRSDFGQTEAPYMPITKADIEKVFNKAELAQLLTQKINDYNPAVIFTMDSEIGGYGHPEHVLVSQLVADLFNAGTIKAERIYQTVYPDSMEDKILKERLTKQLEEWGYPNPYMLALEVYGPEGMPDPTTQVNIQDQAEAKMQFLHSFREEERNTIGQFIPLFQHFSHDVYFKVFDREFFRVISKEQQAQL</sequence>
<dbReference type="PANTHER" id="PTHR12993">
    <property type="entry name" value="N-ACETYLGLUCOSAMINYL-PHOSPHATIDYLINOSITOL DE-N-ACETYLASE-RELATED"/>
    <property type="match status" value="1"/>
</dbReference>
<evidence type="ECO:0000313" key="2">
    <source>
        <dbReference type="EMBL" id="NEM96069.1"/>
    </source>
</evidence>
<proteinExistence type="predicted"/>
<dbReference type="Gene3D" id="3.40.50.10320">
    <property type="entry name" value="LmbE-like"/>
    <property type="match status" value="1"/>
</dbReference>
<evidence type="ECO:0000256" key="1">
    <source>
        <dbReference type="SAM" id="SignalP"/>
    </source>
</evidence>
<feature type="chain" id="PRO_5025421934" description="PIG-L family deacetylase" evidence="1">
    <location>
        <begin position="23"/>
        <end position="300"/>
    </location>
</feature>
<organism evidence="2 3">
    <name type="scientific">Pontibacter burrus</name>
    <dbReference type="NCBI Taxonomy" id="2704466"/>
    <lineage>
        <taxon>Bacteria</taxon>
        <taxon>Pseudomonadati</taxon>
        <taxon>Bacteroidota</taxon>
        <taxon>Cytophagia</taxon>
        <taxon>Cytophagales</taxon>
        <taxon>Hymenobacteraceae</taxon>
        <taxon>Pontibacter</taxon>
    </lineage>
</organism>
<dbReference type="InterPro" id="IPR003737">
    <property type="entry name" value="GlcNAc_PI_deacetylase-related"/>
</dbReference>
<dbReference type="SUPFAM" id="SSF102588">
    <property type="entry name" value="LmbE-like"/>
    <property type="match status" value="1"/>
</dbReference>